<dbReference type="PANTHER" id="PTHR12128:SF66">
    <property type="entry name" value="4-HYDROXY-2-OXOGLUTARATE ALDOLASE, MITOCHONDRIAL"/>
    <property type="match status" value="1"/>
</dbReference>
<feature type="region of interest" description="Disordered" evidence="2">
    <location>
        <begin position="259"/>
        <end position="295"/>
    </location>
</feature>
<sequence>MALTEGFHVPIGALNDGAFVPIPTFFADGGLDFGTLEKHLGRLCSTKVVGVALMTYYGEGVHVTASERRAYIAHAAAYVKGRHSKAQVLVVASAESTHACAENCKEAKSLGADAALVAPPSVYTSLLGCDDEDDTPWPHAIRHSNGGGVRLTEQECVLFDFYCELARLSPIPIVIDCSEYGVPRTTLVADNAGRPGSGEGWSSASPIVHPSLLYLLQQQPKIIGFATSSHIQDFPNCTFTNCSFTVLLTNVAALMHMKKRKYPEPSQNTSPRSALQRDMNAQSDTPPVSLDTSSPPSCRVASMITLSNICPSIIRHLVPETIRVVQVGQEPNKMGTSETEVLPLFESLETSPMEQAPERKPIIGERKPDPCPEKCSEPSCGDPYPPVDQSSAVAEAGTPKVWLEETDPADPIALAELENKILQLSLFKATLCQILGYSAAAPAAPMKTAKHESVAKTVELLTPIYDIETRVASRPSSPLQS</sequence>
<dbReference type="GO" id="GO:0008840">
    <property type="term" value="F:4-hydroxy-tetrahydrodipicolinate synthase activity"/>
    <property type="evidence" value="ECO:0007669"/>
    <property type="project" value="TreeGrafter"/>
</dbReference>
<dbReference type="OrthoDB" id="191315at2759"/>
<feature type="compositionally biased region" description="Polar residues" evidence="2">
    <location>
        <begin position="265"/>
        <end position="295"/>
    </location>
</feature>
<keyword evidence="4" id="KW-1185">Reference proteome</keyword>
<gene>
    <name evidence="3" type="ORF">GNI_164150</name>
</gene>
<name>A0A023AZ86_GRENI</name>
<keyword evidence="1" id="KW-0456">Lyase</keyword>
<evidence type="ECO:0000256" key="1">
    <source>
        <dbReference type="ARBA" id="ARBA00023239"/>
    </source>
</evidence>
<evidence type="ECO:0000256" key="2">
    <source>
        <dbReference type="SAM" id="MobiDB-lite"/>
    </source>
</evidence>
<dbReference type="AlphaFoldDB" id="A0A023AZ86"/>
<dbReference type="CDD" id="cd00408">
    <property type="entry name" value="DHDPS-like"/>
    <property type="match status" value="1"/>
</dbReference>
<protein>
    <submittedName>
        <fullName evidence="3">Dihydrodipicolinate protein</fullName>
    </submittedName>
</protein>
<dbReference type="RefSeq" id="XP_011133138.1">
    <property type="nucleotide sequence ID" value="XM_011134836.1"/>
</dbReference>
<organism evidence="3 4">
    <name type="scientific">Gregarina niphandrodes</name>
    <name type="common">Septate eugregarine</name>
    <dbReference type="NCBI Taxonomy" id="110365"/>
    <lineage>
        <taxon>Eukaryota</taxon>
        <taxon>Sar</taxon>
        <taxon>Alveolata</taxon>
        <taxon>Apicomplexa</taxon>
        <taxon>Conoidasida</taxon>
        <taxon>Gregarinasina</taxon>
        <taxon>Eugregarinorida</taxon>
        <taxon>Gregarinidae</taxon>
        <taxon>Gregarina</taxon>
    </lineage>
</organism>
<dbReference type="Gene3D" id="3.20.20.70">
    <property type="entry name" value="Aldolase class I"/>
    <property type="match status" value="1"/>
</dbReference>
<feature type="compositionally biased region" description="Basic and acidic residues" evidence="2">
    <location>
        <begin position="356"/>
        <end position="376"/>
    </location>
</feature>
<dbReference type="InterPro" id="IPR002220">
    <property type="entry name" value="DapA-like"/>
</dbReference>
<dbReference type="VEuPathDB" id="CryptoDB:GNI_164150"/>
<dbReference type="SMART" id="SM01130">
    <property type="entry name" value="DHDPS"/>
    <property type="match status" value="1"/>
</dbReference>
<comment type="caution">
    <text evidence="3">The sequence shown here is derived from an EMBL/GenBank/DDBJ whole genome shotgun (WGS) entry which is preliminary data.</text>
</comment>
<dbReference type="InterPro" id="IPR013785">
    <property type="entry name" value="Aldolase_TIM"/>
</dbReference>
<dbReference type="PANTHER" id="PTHR12128">
    <property type="entry name" value="DIHYDRODIPICOLINATE SYNTHASE"/>
    <property type="match status" value="1"/>
</dbReference>
<evidence type="ECO:0000313" key="3">
    <source>
        <dbReference type="EMBL" id="EZG43635.1"/>
    </source>
</evidence>
<dbReference type="GeneID" id="22915680"/>
<reference evidence="3" key="1">
    <citation type="submission" date="2013-12" db="EMBL/GenBank/DDBJ databases">
        <authorList>
            <person name="Omoto C.K."/>
            <person name="Sibley D."/>
            <person name="Venepally P."/>
            <person name="Hadjithomas M."/>
            <person name="Karamycheva S."/>
            <person name="Brunk B."/>
            <person name="Roos D."/>
            <person name="Caler E."/>
            <person name="Lorenzi H."/>
        </authorList>
    </citation>
    <scope>NUCLEOTIDE SEQUENCE</scope>
</reference>
<dbReference type="Proteomes" id="UP000019763">
    <property type="component" value="Unassembled WGS sequence"/>
</dbReference>
<proteinExistence type="predicted"/>
<evidence type="ECO:0000313" key="4">
    <source>
        <dbReference type="Proteomes" id="UP000019763"/>
    </source>
</evidence>
<accession>A0A023AZ86</accession>
<dbReference type="SUPFAM" id="SSF51569">
    <property type="entry name" value="Aldolase"/>
    <property type="match status" value="1"/>
</dbReference>
<feature type="region of interest" description="Disordered" evidence="2">
    <location>
        <begin position="351"/>
        <end position="384"/>
    </location>
</feature>
<dbReference type="EMBL" id="AFNH02001224">
    <property type="protein sequence ID" value="EZG43635.1"/>
    <property type="molecule type" value="Genomic_DNA"/>
</dbReference>